<dbReference type="SUPFAM" id="SSF49879">
    <property type="entry name" value="SMAD/FHA domain"/>
    <property type="match status" value="1"/>
</dbReference>
<dbReference type="Pfam" id="PF03368">
    <property type="entry name" value="Dicer_dimer"/>
    <property type="match status" value="1"/>
</dbReference>
<dbReference type="Pfam" id="PF00498">
    <property type="entry name" value="FHA"/>
    <property type="match status" value="1"/>
</dbReference>
<sequence>MSEITAAKTVLPEPLTRLIPPKEAFHLDQFKNGALINSRPIITNRLIFGRAPDCDILLEHQSISRYHAALLWSPKNDDSYQKGENVQSFWYLVDIGSTHGTVCNKIPVEAGKMIKINANNNVFRFGASSRFFTLTSKLEDQEDMNESASQFQQHDSNLKKTNYYGEVEDGCSWGMDITDCDDEIEETADSVALKSIISTMKSGDSSIQVTANRDSYSDNPYKCLQQWFVQEGQGDFNYKVDQQSNGKFRCTLELPVDGQWIPIEGALTSKKKDAISDVCLKCCQILDHAQLLFPWQKQSISKKSHHDRDDDDDDGIDGMIDETKNFTKKHKKLCKKNETIINYETLNDKWKVINEELCKLKVRLATIGLEPGVTPEGIPSDATDSLDAYMEVVNKKKFGLTLNEKIEKSNIRNQIKQLEKEQTNLEKLIHIAKPAIVSVIPKTTLEIESKSESNNKVLNIEITQTRVTQAELQQNVSLTTEKQESANVEPKSTSTINQEQKKVSKSERVKIIRKQKQESIVQAIEKEKRLEKKNQELNAKIADETDPDYVGWVPPIGQSGDGKTHLNDKFGY</sequence>
<dbReference type="SMART" id="SM00240">
    <property type="entry name" value="FHA"/>
    <property type="match status" value="1"/>
</dbReference>
<name>A0A9Q0RMW1_BLOTA</name>
<reference evidence="5" key="1">
    <citation type="submission" date="2022-12" db="EMBL/GenBank/DDBJ databases">
        <title>Genome assemblies of Blomia tropicalis.</title>
        <authorList>
            <person name="Cui Y."/>
        </authorList>
    </citation>
    <scope>NUCLEOTIDE SEQUENCE</scope>
    <source>
        <tissue evidence="5">Adult mites</tissue>
    </source>
</reference>
<evidence type="ECO:0000313" key="6">
    <source>
        <dbReference type="Proteomes" id="UP001142055"/>
    </source>
</evidence>
<feature type="region of interest" description="Disordered" evidence="3">
    <location>
        <begin position="546"/>
        <end position="572"/>
    </location>
</feature>
<dbReference type="InterPro" id="IPR005034">
    <property type="entry name" value="Dicer_dimerisation"/>
</dbReference>
<dbReference type="OMA" id="QQAIWTF"/>
<keyword evidence="2" id="KW-0175">Coiled coil</keyword>
<feature type="coiled-coil region" evidence="2">
    <location>
        <begin position="401"/>
        <end position="428"/>
    </location>
</feature>
<feature type="region of interest" description="Disordered" evidence="3">
    <location>
        <begin position="481"/>
        <end position="501"/>
    </location>
</feature>
<dbReference type="GO" id="GO:0016891">
    <property type="term" value="F:RNA endonuclease activity producing 5'-phosphomonoesters, hydrolytic mechanism"/>
    <property type="evidence" value="ECO:0007669"/>
    <property type="project" value="InterPro"/>
</dbReference>
<comment type="caution">
    <text evidence="5">The sequence shown here is derived from an EMBL/GenBank/DDBJ whole genome shotgun (WGS) entry which is preliminary data.</text>
</comment>
<dbReference type="InterPro" id="IPR050923">
    <property type="entry name" value="Cell_Proc_Reg/RNA_Proc"/>
</dbReference>
<dbReference type="PANTHER" id="PTHR23308">
    <property type="entry name" value="NUCLEAR INHIBITOR OF PROTEIN PHOSPHATASE-1"/>
    <property type="match status" value="1"/>
</dbReference>
<dbReference type="InterPro" id="IPR008984">
    <property type="entry name" value="SMAD_FHA_dom_sf"/>
</dbReference>
<evidence type="ECO:0000256" key="1">
    <source>
        <dbReference type="ARBA" id="ARBA00022801"/>
    </source>
</evidence>
<evidence type="ECO:0000259" key="4">
    <source>
        <dbReference type="PROSITE" id="PS50006"/>
    </source>
</evidence>
<dbReference type="Gene3D" id="3.30.160.380">
    <property type="entry name" value="Dicer dimerisation domain"/>
    <property type="match status" value="1"/>
</dbReference>
<protein>
    <recommendedName>
        <fullName evidence="4">FHA domain-containing protein</fullName>
    </recommendedName>
</protein>
<dbReference type="OrthoDB" id="433755at2759"/>
<dbReference type="Proteomes" id="UP001142055">
    <property type="component" value="Chromosome 2"/>
</dbReference>
<dbReference type="PROSITE" id="PS50006">
    <property type="entry name" value="FHA_DOMAIN"/>
    <property type="match status" value="1"/>
</dbReference>
<dbReference type="InterPro" id="IPR038248">
    <property type="entry name" value="Dicer_dimer_sf"/>
</dbReference>
<feature type="compositionally biased region" description="Basic and acidic residues" evidence="3">
    <location>
        <begin position="562"/>
        <end position="572"/>
    </location>
</feature>
<evidence type="ECO:0000256" key="2">
    <source>
        <dbReference type="SAM" id="Coils"/>
    </source>
</evidence>
<accession>A0A9Q0RMW1</accession>
<keyword evidence="1" id="KW-0378">Hydrolase</keyword>
<dbReference type="InterPro" id="IPR000253">
    <property type="entry name" value="FHA_dom"/>
</dbReference>
<feature type="domain" description="FHA" evidence="4">
    <location>
        <begin position="46"/>
        <end position="108"/>
    </location>
</feature>
<dbReference type="EMBL" id="JAPWDV010000002">
    <property type="protein sequence ID" value="KAJ6219910.1"/>
    <property type="molecule type" value="Genomic_DNA"/>
</dbReference>
<dbReference type="AlphaFoldDB" id="A0A9Q0RMW1"/>
<keyword evidence="6" id="KW-1185">Reference proteome</keyword>
<gene>
    <name evidence="5" type="ORF">RDWZM_005722</name>
</gene>
<evidence type="ECO:0000313" key="5">
    <source>
        <dbReference type="EMBL" id="KAJ6219910.1"/>
    </source>
</evidence>
<organism evidence="5 6">
    <name type="scientific">Blomia tropicalis</name>
    <name type="common">Mite</name>
    <dbReference type="NCBI Taxonomy" id="40697"/>
    <lineage>
        <taxon>Eukaryota</taxon>
        <taxon>Metazoa</taxon>
        <taxon>Ecdysozoa</taxon>
        <taxon>Arthropoda</taxon>
        <taxon>Chelicerata</taxon>
        <taxon>Arachnida</taxon>
        <taxon>Acari</taxon>
        <taxon>Acariformes</taxon>
        <taxon>Sarcoptiformes</taxon>
        <taxon>Astigmata</taxon>
        <taxon>Glycyphagoidea</taxon>
        <taxon>Echimyopodidae</taxon>
        <taxon>Blomia</taxon>
    </lineage>
</organism>
<evidence type="ECO:0000256" key="3">
    <source>
        <dbReference type="SAM" id="MobiDB-lite"/>
    </source>
</evidence>
<dbReference type="Gene3D" id="2.60.200.20">
    <property type="match status" value="1"/>
</dbReference>
<proteinExistence type="predicted"/>
<feature type="coiled-coil region" evidence="2">
    <location>
        <begin position="513"/>
        <end position="543"/>
    </location>
</feature>